<sequence length="192" mass="20994">MAENDEEPKKSKGFLIKIILFVVGGFVLIGAGLGVGYMLFGAAQPDPSEQIEEIIERKMQEAEAAEQEALDNATAQRVSKDTPEVENFVTIYYEFPGTFTSNLMGSRKMLQVGVGVSTQYDESIMEMVESHQLALRSVVLGVLSEFGEDDVQGIAGREKLATAMRDAMNAKLESLEDFGGVAEVHFTSFVLQ</sequence>
<keyword evidence="11" id="KW-0560">Oxidoreductase</keyword>
<dbReference type="RefSeq" id="WP_013045698.1">
    <property type="nucleotide sequence ID" value="NC_014010.1"/>
</dbReference>
<dbReference type="InterPro" id="IPR005503">
    <property type="entry name" value="FliL"/>
</dbReference>
<dbReference type="GO" id="GO:0006935">
    <property type="term" value="P:chemotaxis"/>
    <property type="evidence" value="ECO:0007669"/>
    <property type="project" value="UniProtKB-KW"/>
</dbReference>
<dbReference type="GO" id="GO:0009425">
    <property type="term" value="C:bacterial-type flagellum basal body"/>
    <property type="evidence" value="ECO:0007669"/>
    <property type="project" value="InterPro"/>
</dbReference>
<dbReference type="STRING" id="488538.SAR116_0826"/>
<proteinExistence type="inferred from homology"/>
<keyword evidence="9 10" id="KW-0472">Membrane</keyword>
<evidence type="ECO:0000313" key="11">
    <source>
        <dbReference type="EMBL" id="ADE39069.1"/>
    </source>
</evidence>
<keyword evidence="12" id="KW-1185">Reference proteome</keyword>
<dbReference type="GO" id="GO:0005886">
    <property type="term" value="C:plasma membrane"/>
    <property type="evidence" value="ECO:0007669"/>
    <property type="project" value="UniProtKB-SubCell"/>
</dbReference>
<dbReference type="EMBL" id="CP001751">
    <property type="protein sequence ID" value="ADE39069.1"/>
    <property type="molecule type" value="Genomic_DNA"/>
</dbReference>
<keyword evidence="11" id="KW-0282">Flagellum</keyword>
<evidence type="ECO:0000256" key="6">
    <source>
        <dbReference type="ARBA" id="ARBA00022692"/>
    </source>
</evidence>
<dbReference type="PANTHER" id="PTHR35091:SF2">
    <property type="entry name" value="FLAGELLAR PROTEIN FLIL"/>
    <property type="match status" value="1"/>
</dbReference>
<keyword evidence="7 10" id="KW-0283">Flagellar rotation</keyword>
<name>D5BS22_PUNMI</name>
<keyword evidence="11" id="KW-0966">Cell projection</keyword>
<keyword evidence="4" id="KW-1003">Cell membrane</keyword>
<evidence type="ECO:0000313" key="12">
    <source>
        <dbReference type="Proteomes" id="UP000007460"/>
    </source>
</evidence>
<accession>D5BS22</accession>
<evidence type="ECO:0000256" key="9">
    <source>
        <dbReference type="ARBA" id="ARBA00023136"/>
    </source>
</evidence>
<feature type="transmembrane region" description="Helical" evidence="10">
    <location>
        <begin position="18"/>
        <end position="40"/>
    </location>
</feature>
<dbReference type="GO" id="GO:0016491">
    <property type="term" value="F:oxidoreductase activity"/>
    <property type="evidence" value="ECO:0007669"/>
    <property type="project" value="UniProtKB-KW"/>
</dbReference>
<evidence type="ECO:0000256" key="1">
    <source>
        <dbReference type="ARBA" id="ARBA00002254"/>
    </source>
</evidence>
<comment type="function">
    <text evidence="1 10">Controls the rotational direction of flagella during chemotaxis.</text>
</comment>
<evidence type="ECO:0000256" key="8">
    <source>
        <dbReference type="ARBA" id="ARBA00022989"/>
    </source>
</evidence>
<dbReference type="GO" id="GO:0071978">
    <property type="term" value="P:bacterial-type flagellum-dependent swarming motility"/>
    <property type="evidence" value="ECO:0007669"/>
    <property type="project" value="TreeGrafter"/>
</dbReference>
<evidence type="ECO:0000256" key="7">
    <source>
        <dbReference type="ARBA" id="ARBA00022779"/>
    </source>
</evidence>
<evidence type="ECO:0000256" key="2">
    <source>
        <dbReference type="ARBA" id="ARBA00004162"/>
    </source>
</evidence>
<keyword evidence="6 10" id="KW-0812">Transmembrane</keyword>
<dbReference type="HOGENOM" id="CLU_099018_1_0_5"/>
<dbReference type="KEGG" id="apb:SAR116_0826"/>
<gene>
    <name evidence="11" type="ordered locus">SAR116_0826</name>
</gene>
<keyword evidence="8 10" id="KW-1133">Transmembrane helix</keyword>
<dbReference type="Pfam" id="PF03748">
    <property type="entry name" value="FliL"/>
    <property type="match status" value="1"/>
</dbReference>
<organism evidence="11 12">
    <name type="scientific">Puniceispirillum marinum (strain IMCC1322)</name>
    <dbReference type="NCBI Taxonomy" id="488538"/>
    <lineage>
        <taxon>Bacteria</taxon>
        <taxon>Pseudomonadati</taxon>
        <taxon>Pseudomonadota</taxon>
        <taxon>Alphaproteobacteria</taxon>
        <taxon>Candidatus Puniceispirillales</taxon>
        <taxon>Candidatus Puniceispirillaceae</taxon>
        <taxon>Candidatus Puniceispirillum</taxon>
    </lineage>
</organism>
<comment type="subcellular location">
    <subcellularLocation>
        <location evidence="10">Cell inner membrane</location>
    </subcellularLocation>
    <subcellularLocation>
        <location evidence="2">Cell membrane</location>
        <topology evidence="2">Single-pass membrane protein</topology>
    </subcellularLocation>
</comment>
<comment type="similarity">
    <text evidence="3 10">Belongs to the FliL family.</text>
</comment>
<reference evidence="11 12" key="1">
    <citation type="journal article" date="2010" name="J. Bacteriol.">
        <title>Complete genome sequence of "Candidatus Puniceispirillum marinum" IMCC1322, a representative of the SAR116 clade in the Alphaproteobacteria.</title>
        <authorList>
            <person name="Oh H.M."/>
            <person name="Kwon K.K."/>
            <person name="Kang I."/>
            <person name="Kang S.G."/>
            <person name="Lee J.H."/>
            <person name="Kim S.J."/>
            <person name="Cho J.C."/>
        </authorList>
    </citation>
    <scope>NUCLEOTIDE SEQUENCE [LARGE SCALE GENOMIC DNA]</scope>
    <source>
        <strain evidence="11 12">IMCC1322</strain>
    </source>
</reference>
<dbReference type="PANTHER" id="PTHR35091">
    <property type="entry name" value="FLAGELLAR PROTEIN FLIL"/>
    <property type="match status" value="1"/>
</dbReference>
<keyword evidence="10" id="KW-0997">Cell inner membrane</keyword>
<protein>
    <recommendedName>
        <fullName evidence="10">Flagellar protein FliL</fullName>
    </recommendedName>
</protein>
<dbReference type="eggNOG" id="COG1580">
    <property type="taxonomic scope" value="Bacteria"/>
</dbReference>
<evidence type="ECO:0000256" key="5">
    <source>
        <dbReference type="ARBA" id="ARBA00022500"/>
    </source>
</evidence>
<keyword evidence="5 10" id="KW-0145">Chemotaxis</keyword>
<evidence type="ECO:0000256" key="10">
    <source>
        <dbReference type="RuleBase" id="RU364125"/>
    </source>
</evidence>
<dbReference type="AlphaFoldDB" id="D5BS22"/>
<dbReference type="Proteomes" id="UP000007460">
    <property type="component" value="Chromosome"/>
</dbReference>
<evidence type="ECO:0000256" key="3">
    <source>
        <dbReference type="ARBA" id="ARBA00008281"/>
    </source>
</evidence>
<keyword evidence="11" id="KW-0969">Cilium</keyword>
<dbReference type="OrthoDB" id="7058946at2"/>
<evidence type="ECO:0000256" key="4">
    <source>
        <dbReference type="ARBA" id="ARBA00022475"/>
    </source>
</evidence>